<evidence type="ECO:0000313" key="2">
    <source>
        <dbReference type="Proteomes" id="UP000094329"/>
    </source>
</evidence>
<gene>
    <name evidence="1" type="ORF">BGC07_18845</name>
</gene>
<dbReference type="Proteomes" id="UP000094329">
    <property type="component" value="Unassembled WGS sequence"/>
</dbReference>
<organism evidence="1 2">
    <name type="scientific">Piscirickettsia litoralis</name>
    <dbReference type="NCBI Taxonomy" id="1891921"/>
    <lineage>
        <taxon>Bacteria</taxon>
        <taxon>Pseudomonadati</taxon>
        <taxon>Pseudomonadota</taxon>
        <taxon>Gammaproteobacteria</taxon>
        <taxon>Thiotrichales</taxon>
        <taxon>Piscirickettsiaceae</taxon>
        <taxon>Piscirickettsia</taxon>
    </lineage>
</organism>
<dbReference type="RefSeq" id="WP_069314597.1">
    <property type="nucleotide sequence ID" value="NZ_MDTU01000010.1"/>
</dbReference>
<reference evidence="1 2" key="1">
    <citation type="submission" date="2016-08" db="EMBL/GenBank/DDBJ databases">
        <title>Draft genome sequence of Candidatus Piscirickettsia litoralis, from seawater.</title>
        <authorList>
            <person name="Wan X."/>
            <person name="Lee A.J."/>
            <person name="Hou S."/>
            <person name="Donachie S.P."/>
        </authorList>
    </citation>
    <scope>NUCLEOTIDE SEQUENCE [LARGE SCALE GENOMIC DNA]</scope>
    <source>
        <strain evidence="1 2">Y2</strain>
    </source>
</reference>
<comment type="caution">
    <text evidence="1">The sequence shown here is derived from an EMBL/GenBank/DDBJ whole genome shotgun (WGS) entry which is preliminary data.</text>
</comment>
<proteinExistence type="predicted"/>
<name>A0ABX3A022_9GAMM</name>
<dbReference type="EMBL" id="MDTU01000010">
    <property type="protein sequence ID" value="ODN40973.1"/>
    <property type="molecule type" value="Genomic_DNA"/>
</dbReference>
<evidence type="ECO:0000313" key="1">
    <source>
        <dbReference type="EMBL" id="ODN40973.1"/>
    </source>
</evidence>
<protein>
    <submittedName>
        <fullName evidence="1">Uncharacterized protein</fullName>
    </submittedName>
</protein>
<accession>A0ABX3A022</accession>
<sequence>MSWSYDVSQLQASPLFQIRYLIGDTNEKDPLLQDEEINFTLDQYKNTDQAAAACCEGIAARFSREADQTAGKVSQDLSQKSHQYLKLAETIRSRASSNLGAGAFYAGGINKADDVKYRSDPTINQPRFIRGMFNDRQAGY</sequence>
<keyword evidence="2" id="KW-1185">Reference proteome</keyword>